<dbReference type="PANTHER" id="PTHR13833">
    <property type="match status" value="1"/>
</dbReference>
<keyword evidence="3" id="KW-1185">Reference proteome</keyword>
<evidence type="ECO:0000313" key="2">
    <source>
        <dbReference type="EMBL" id="GEM45212.1"/>
    </source>
</evidence>
<comment type="caution">
    <text evidence="2">The sequence shown here is derived from an EMBL/GenBank/DDBJ whole genome shotgun (WGS) entry which is preliminary data.</text>
</comment>
<feature type="chain" id="PRO_5021802180" evidence="1">
    <location>
        <begin position="20"/>
        <end position="491"/>
    </location>
</feature>
<gene>
    <name evidence="2" type="ORF">DC3_08470</name>
</gene>
<keyword evidence="1" id="KW-0732">Signal</keyword>
<reference evidence="2 3" key="1">
    <citation type="submission" date="2019-07" db="EMBL/GenBank/DDBJ databases">
        <title>Whole genome shotgun sequence of Deinococcus cellulosilyticus NBRC 106333.</title>
        <authorList>
            <person name="Hosoyama A."/>
            <person name="Uohara A."/>
            <person name="Ohji S."/>
            <person name="Ichikawa N."/>
        </authorList>
    </citation>
    <scope>NUCLEOTIDE SEQUENCE [LARGE SCALE GENOMIC DNA]</scope>
    <source>
        <strain evidence="2 3">NBRC 106333</strain>
    </source>
</reference>
<dbReference type="AlphaFoldDB" id="A0A511MX97"/>
<protein>
    <submittedName>
        <fullName evidence="2">Uncharacterized protein</fullName>
    </submittedName>
</protein>
<dbReference type="EMBL" id="BJXB01000003">
    <property type="protein sequence ID" value="GEM45212.1"/>
    <property type="molecule type" value="Genomic_DNA"/>
</dbReference>
<dbReference type="OrthoDB" id="791543at2"/>
<sequence length="491" mass="53341">MKFKALTVATLALMITACGTRTPAPVTPQPENPEQVVINEGVFYELDTVTRTVRPVSGGISKQVYYGGTGFSTTQIVTDSTDSVYNIQFTLKNETQQNMGVDSDLTVFYPSFQAQTATGTVVPGGGVVNAAGYLPEIYVPFHSFSNQVKPGDGVIFNVAIQVPEPATKAVFSLGVQAGQDYNQIPITAKAFMQPAYGKFGVEGFKAGAADQTRFNKPFSLAICDSSDSIYMTDQNGLWRIEPHKTVLLSDRDVYRGNTFIDCMENGELAISNQTTRQIYTVSTYAWYSPTLISGVTEGGNADGDVNTARYGNPRQVNHHGTDLYIADYTNRSVRKLTKQPNGSFLSSTVVTMPAGEAYVEGVAVDPQGNVFFGTSTGIWRKAHNSTTPVKIVAKTAGYQPVTIKWHPNGMILVTEFNEHRVRAYTPSDPSGTAGWKRITLAGNGGVATTFTRGEPTKYALNTPLGLTVSKYGTIYFSQFNGQNVMRIDRLK</sequence>
<organism evidence="2 3">
    <name type="scientific">Deinococcus cellulosilyticus (strain DSM 18568 / NBRC 106333 / KACC 11606 / 5516J-15)</name>
    <dbReference type="NCBI Taxonomy" id="1223518"/>
    <lineage>
        <taxon>Bacteria</taxon>
        <taxon>Thermotogati</taxon>
        <taxon>Deinococcota</taxon>
        <taxon>Deinococci</taxon>
        <taxon>Deinococcales</taxon>
        <taxon>Deinococcaceae</taxon>
        <taxon>Deinococcus</taxon>
    </lineage>
</organism>
<name>A0A511MX97_DEIC1</name>
<dbReference type="InterPro" id="IPR011042">
    <property type="entry name" value="6-blade_b-propeller_TolB-like"/>
</dbReference>
<evidence type="ECO:0000256" key="1">
    <source>
        <dbReference type="SAM" id="SignalP"/>
    </source>
</evidence>
<dbReference type="SUPFAM" id="SSF101898">
    <property type="entry name" value="NHL repeat"/>
    <property type="match status" value="1"/>
</dbReference>
<feature type="signal peptide" evidence="1">
    <location>
        <begin position="1"/>
        <end position="19"/>
    </location>
</feature>
<dbReference type="RefSeq" id="WP_146882625.1">
    <property type="nucleotide sequence ID" value="NZ_BJXB01000003.1"/>
</dbReference>
<dbReference type="Gene3D" id="2.120.10.30">
    <property type="entry name" value="TolB, C-terminal domain"/>
    <property type="match status" value="1"/>
</dbReference>
<dbReference type="PANTHER" id="PTHR13833:SF83">
    <property type="entry name" value="NHL REPEAT PROTEIN"/>
    <property type="match status" value="1"/>
</dbReference>
<dbReference type="PROSITE" id="PS51257">
    <property type="entry name" value="PROKAR_LIPOPROTEIN"/>
    <property type="match status" value="1"/>
</dbReference>
<proteinExistence type="predicted"/>
<dbReference type="Proteomes" id="UP000321306">
    <property type="component" value="Unassembled WGS sequence"/>
</dbReference>
<evidence type="ECO:0000313" key="3">
    <source>
        <dbReference type="Proteomes" id="UP000321306"/>
    </source>
</evidence>
<accession>A0A511MX97</accession>